<dbReference type="Proteomes" id="UP000184368">
    <property type="component" value="Unassembled WGS sequence"/>
</dbReference>
<protein>
    <submittedName>
        <fullName evidence="2">ADP-ribose pyrophosphatase YjhB, NUDIX family</fullName>
    </submittedName>
</protein>
<dbReference type="InterPro" id="IPR000086">
    <property type="entry name" value="NUDIX_hydrolase_dom"/>
</dbReference>
<dbReference type="Gene3D" id="1.10.10.10">
    <property type="entry name" value="Winged helix-like DNA-binding domain superfamily/Winged helix DNA-binding domain"/>
    <property type="match status" value="1"/>
</dbReference>
<dbReference type="OrthoDB" id="9786141at2"/>
<dbReference type="Gene3D" id="3.90.79.10">
    <property type="entry name" value="Nucleoside Triphosphate Pyrophosphohydrolase"/>
    <property type="match status" value="1"/>
</dbReference>
<dbReference type="InterPro" id="IPR015797">
    <property type="entry name" value="NUDIX_hydrolase-like_dom_sf"/>
</dbReference>
<gene>
    <name evidence="2" type="ORF">SAMN05444008_11322</name>
</gene>
<keyword evidence="3" id="KW-1185">Reference proteome</keyword>
<dbReference type="InterPro" id="IPR036390">
    <property type="entry name" value="WH_DNA-bd_sf"/>
</dbReference>
<dbReference type="Pfam" id="PF21906">
    <property type="entry name" value="WHD_NrtR"/>
    <property type="match status" value="1"/>
</dbReference>
<feature type="domain" description="Nudix hydrolase" evidence="1">
    <location>
        <begin position="15"/>
        <end position="159"/>
    </location>
</feature>
<dbReference type="InterPro" id="IPR036388">
    <property type="entry name" value="WH-like_DNA-bd_sf"/>
</dbReference>
<dbReference type="SUPFAM" id="SSF46785">
    <property type="entry name" value="Winged helix' DNA-binding domain"/>
    <property type="match status" value="1"/>
</dbReference>
<dbReference type="CDD" id="cd18873">
    <property type="entry name" value="NUDIX_NadM_like"/>
    <property type="match status" value="1"/>
</dbReference>
<dbReference type="PANTHER" id="PTHR43736">
    <property type="entry name" value="ADP-RIBOSE PYROPHOSPHATASE"/>
    <property type="match status" value="1"/>
</dbReference>
<evidence type="ECO:0000313" key="2">
    <source>
        <dbReference type="EMBL" id="SHF86014.1"/>
    </source>
</evidence>
<dbReference type="AlphaFoldDB" id="A0A1M5F3C4"/>
<sequence length="247" mass="28430">MPRLSQKIGVYQEYLPHLSVDCVVFGFNENGLKVLLLKMKHREEWALPGGFVGQDETVEAAATRVLQERTGLEQVFLQQFHVFSDPNRSEGNSASSGDKQAAAWLNQRFITLGFYALVPFDKVKPQPDAISEACTWWDVEAVGSLLIDHNLILKKALEAMRLQLRYQPLGLNLLPAKFTMPQLQKLYEIILGQTLDRRNFQRKMMDYGILHRLEERKTGVAHKAPYYYKFNKQRYKQALKEGLEGGW</sequence>
<dbReference type="PROSITE" id="PS51462">
    <property type="entry name" value="NUDIX"/>
    <property type="match status" value="1"/>
</dbReference>
<organism evidence="2 3">
    <name type="scientific">Cnuella takakiae</name>
    <dbReference type="NCBI Taxonomy" id="1302690"/>
    <lineage>
        <taxon>Bacteria</taxon>
        <taxon>Pseudomonadati</taxon>
        <taxon>Bacteroidota</taxon>
        <taxon>Chitinophagia</taxon>
        <taxon>Chitinophagales</taxon>
        <taxon>Chitinophagaceae</taxon>
        <taxon>Cnuella</taxon>
    </lineage>
</organism>
<name>A0A1M5F3C4_9BACT</name>
<reference evidence="2 3" key="1">
    <citation type="submission" date="2016-11" db="EMBL/GenBank/DDBJ databases">
        <authorList>
            <person name="Jaros S."/>
            <person name="Januszkiewicz K."/>
            <person name="Wedrychowicz H."/>
        </authorList>
    </citation>
    <scope>NUCLEOTIDE SEQUENCE [LARGE SCALE GENOMIC DNA]</scope>
    <source>
        <strain evidence="2 3">DSM 26897</strain>
    </source>
</reference>
<dbReference type="RefSeq" id="WP_073045227.1">
    <property type="nucleotide sequence ID" value="NZ_FQUO01000013.1"/>
</dbReference>
<dbReference type="EMBL" id="FQUO01000013">
    <property type="protein sequence ID" value="SHF86014.1"/>
    <property type="molecule type" value="Genomic_DNA"/>
</dbReference>
<evidence type="ECO:0000259" key="1">
    <source>
        <dbReference type="PROSITE" id="PS51462"/>
    </source>
</evidence>
<dbReference type="Pfam" id="PF00293">
    <property type="entry name" value="NUDIX"/>
    <property type="match status" value="1"/>
</dbReference>
<proteinExistence type="predicted"/>
<accession>A0A1M5F3C4</accession>
<dbReference type="STRING" id="1302690.BUE76_02875"/>
<evidence type="ECO:0000313" key="3">
    <source>
        <dbReference type="Proteomes" id="UP000184368"/>
    </source>
</evidence>
<dbReference type="PANTHER" id="PTHR43736:SF4">
    <property type="entry name" value="SLR1690 PROTEIN"/>
    <property type="match status" value="1"/>
</dbReference>
<dbReference type="InterPro" id="IPR054105">
    <property type="entry name" value="WHD_NrtR"/>
</dbReference>
<dbReference type="SUPFAM" id="SSF55811">
    <property type="entry name" value="Nudix"/>
    <property type="match status" value="1"/>
</dbReference>